<dbReference type="RefSeq" id="WP_183475979.1">
    <property type="nucleotide sequence ID" value="NZ_JACIFO010000002.1"/>
</dbReference>
<evidence type="ECO:0000313" key="3">
    <source>
        <dbReference type="Proteomes" id="UP000553034"/>
    </source>
</evidence>
<comment type="caution">
    <text evidence="2">The sequence shown here is derived from an EMBL/GenBank/DDBJ whole genome shotgun (WGS) entry which is preliminary data.</text>
</comment>
<keyword evidence="2" id="KW-0489">Methyltransferase</keyword>
<dbReference type="InterPro" id="IPR029063">
    <property type="entry name" value="SAM-dependent_MTases_sf"/>
</dbReference>
<protein>
    <submittedName>
        <fullName evidence="2">Ubiquinone/menaquinone biosynthesis C-methylase UbiE</fullName>
    </submittedName>
</protein>
<dbReference type="Pfam" id="PF08241">
    <property type="entry name" value="Methyltransf_11"/>
    <property type="match status" value="1"/>
</dbReference>
<evidence type="ECO:0000313" key="2">
    <source>
        <dbReference type="EMBL" id="MBB4118201.1"/>
    </source>
</evidence>
<evidence type="ECO:0000259" key="1">
    <source>
        <dbReference type="Pfam" id="PF08241"/>
    </source>
</evidence>
<dbReference type="GO" id="GO:0032259">
    <property type="term" value="P:methylation"/>
    <property type="evidence" value="ECO:0007669"/>
    <property type="project" value="UniProtKB-KW"/>
</dbReference>
<dbReference type="AlphaFoldDB" id="A0A840EM94"/>
<name>A0A840EM94_9FLAO</name>
<dbReference type="SUPFAM" id="SSF53335">
    <property type="entry name" value="S-adenosyl-L-methionine-dependent methyltransferases"/>
    <property type="match status" value="1"/>
</dbReference>
<feature type="domain" description="Methyltransferase type 11" evidence="1">
    <location>
        <begin position="51"/>
        <end position="151"/>
    </location>
</feature>
<proteinExistence type="predicted"/>
<keyword evidence="2" id="KW-0808">Transferase</keyword>
<dbReference type="GO" id="GO:0008757">
    <property type="term" value="F:S-adenosylmethionine-dependent methyltransferase activity"/>
    <property type="evidence" value="ECO:0007669"/>
    <property type="project" value="InterPro"/>
</dbReference>
<sequence>MEKEYLELAEQLKCPSGERAKEVADTMFASNENMIKTTIENLKAETSAQVLEIGFGNAKHLAFLFRELAVKHYMGIDISKAMVTEANLVNKTYVAQQKADFLQVDGKGKLQFTENYFTHCFTTNTLYFWENPQQYFNEIFRVLKPKGQLVIACIAKEFGEQLPFTQKGFTFYSKASIKTFFKNAGFVAVSSIDYSEDVKSKDGQWVRRPFFIIEGEKLG</sequence>
<gene>
    <name evidence="2" type="ORF">GGR32_000475</name>
</gene>
<reference evidence="2 3" key="1">
    <citation type="submission" date="2020-08" db="EMBL/GenBank/DDBJ databases">
        <title>Genomic Encyclopedia of Type Strains, Phase IV (KMG-IV): sequencing the most valuable type-strain genomes for metagenomic binning, comparative biology and taxonomic classification.</title>
        <authorList>
            <person name="Goeker M."/>
        </authorList>
    </citation>
    <scope>NUCLEOTIDE SEQUENCE [LARGE SCALE GENOMIC DNA]</scope>
    <source>
        <strain evidence="2 3">DSM 29568</strain>
    </source>
</reference>
<keyword evidence="3" id="KW-1185">Reference proteome</keyword>
<accession>A0A840EM94</accession>
<dbReference type="PANTHER" id="PTHR43861:SF1">
    <property type="entry name" value="TRANS-ACONITATE 2-METHYLTRANSFERASE"/>
    <property type="match status" value="1"/>
</dbReference>
<dbReference type="Gene3D" id="3.40.50.150">
    <property type="entry name" value="Vaccinia Virus protein VP39"/>
    <property type="match status" value="1"/>
</dbReference>
<dbReference type="InterPro" id="IPR013216">
    <property type="entry name" value="Methyltransf_11"/>
</dbReference>
<keyword evidence="2" id="KW-0830">Ubiquinone</keyword>
<dbReference type="PANTHER" id="PTHR43861">
    <property type="entry name" value="TRANS-ACONITATE 2-METHYLTRANSFERASE-RELATED"/>
    <property type="match status" value="1"/>
</dbReference>
<dbReference type="Proteomes" id="UP000553034">
    <property type="component" value="Unassembled WGS sequence"/>
</dbReference>
<organism evidence="2 3">
    <name type="scientific">Mesonia hippocampi</name>
    <dbReference type="NCBI Taxonomy" id="1628250"/>
    <lineage>
        <taxon>Bacteria</taxon>
        <taxon>Pseudomonadati</taxon>
        <taxon>Bacteroidota</taxon>
        <taxon>Flavobacteriia</taxon>
        <taxon>Flavobacteriales</taxon>
        <taxon>Flavobacteriaceae</taxon>
        <taxon>Mesonia</taxon>
    </lineage>
</organism>
<dbReference type="EMBL" id="JACIFO010000002">
    <property type="protein sequence ID" value="MBB4118201.1"/>
    <property type="molecule type" value="Genomic_DNA"/>
</dbReference>
<dbReference type="CDD" id="cd02440">
    <property type="entry name" value="AdoMet_MTases"/>
    <property type="match status" value="1"/>
</dbReference>